<reference evidence="1 2" key="1">
    <citation type="submission" date="2019-12" db="EMBL/GenBank/DDBJ databases">
        <title>Genomic-based taxomic classification of the family Erythrobacteraceae.</title>
        <authorList>
            <person name="Xu L."/>
        </authorList>
    </citation>
    <scope>NUCLEOTIDE SEQUENCE [LARGE SCALE GENOMIC DNA]</scope>
    <source>
        <strain evidence="1 2">KCTC 42453</strain>
    </source>
</reference>
<evidence type="ECO:0000313" key="2">
    <source>
        <dbReference type="Proteomes" id="UP000431922"/>
    </source>
</evidence>
<keyword evidence="2" id="KW-1185">Reference proteome</keyword>
<organism evidence="1 2">
    <name type="scientific">Allopontixanthobacter sediminis</name>
    <dbReference type="NCBI Taxonomy" id="1689985"/>
    <lineage>
        <taxon>Bacteria</taxon>
        <taxon>Pseudomonadati</taxon>
        <taxon>Pseudomonadota</taxon>
        <taxon>Alphaproteobacteria</taxon>
        <taxon>Sphingomonadales</taxon>
        <taxon>Erythrobacteraceae</taxon>
        <taxon>Allopontixanthobacter</taxon>
    </lineage>
</organism>
<sequence length="115" mass="13254">MIHSTFAPSQQQQADRAIARDEQRLANQQADAFELTEAQFYNLAALPDPERAYQLQQLINAYDFDRRPLLGVYGSLTVLGMGRWQEAWLASLAEHMDRAWFAYEMAELRFVEQAA</sequence>
<dbReference type="RefSeq" id="WP_160754609.1">
    <property type="nucleotide sequence ID" value="NZ_WTYL01000001.1"/>
</dbReference>
<protein>
    <submittedName>
        <fullName evidence="1">Uncharacterized protein</fullName>
    </submittedName>
</protein>
<accession>A0A845AXH1</accession>
<gene>
    <name evidence="1" type="ORF">GRI65_00630</name>
</gene>
<name>A0A845AXH1_9SPHN</name>
<evidence type="ECO:0000313" key="1">
    <source>
        <dbReference type="EMBL" id="MXP42955.1"/>
    </source>
</evidence>
<dbReference type="Proteomes" id="UP000431922">
    <property type="component" value="Unassembled WGS sequence"/>
</dbReference>
<dbReference type="EMBL" id="WTYL01000001">
    <property type="protein sequence ID" value="MXP42955.1"/>
    <property type="molecule type" value="Genomic_DNA"/>
</dbReference>
<dbReference type="AlphaFoldDB" id="A0A845AXH1"/>
<comment type="caution">
    <text evidence="1">The sequence shown here is derived from an EMBL/GenBank/DDBJ whole genome shotgun (WGS) entry which is preliminary data.</text>
</comment>
<proteinExistence type="predicted"/>